<name>A0A6C0E7W3_9ZZZZ</name>
<dbReference type="AlphaFoldDB" id="A0A6C0E7W3"/>
<feature type="transmembrane region" description="Helical" evidence="1">
    <location>
        <begin position="262"/>
        <end position="279"/>
    </location>
</feature>
<sequence length="280" mass="30008">MEQDGYGFFGPDYSFAENIPLPGQVGVQRGSSISSIIDAVGGLNFYMDTIAFGGRTMFNKQDTRPMGIRYYLNTGQRCSNGATMSVYVDGVTKGDLLGTTVQRGLASAGLPGLKGLAPGMLEGARDALDPRPIISAVSGTGYPVCQQVQCPVGDVYGGIANRMEPEKGNYIVDPVQVVNGQPTQTRWVQAYNKDGWPITITQDEFGNTPKCYNPDGTYMDPPGAGCPRSVSPTNMPGTDKFSLCRIVQPRTLPPTHEGFTDYSPAVVLALGVVLLFVFIK</sequence>
<organism evidence="2">
    <name type="scientific">viral metagenome</name>
    <dbReference type="NCBI Taxonomy" id="1070528"/>
    <lineage>
        <taxon>unclassified sequences</taxon>
        <taxon>metagenomes</taxon>
        <taxon>organismal metagenomes</taxon>
    </lineage>
</organism>
<accession>A0A6C0E7W3</accession>
<evidence type="ECO:0000256" key="1">
    <source>
        <dbReference type="SAM" id="Phobius"/>
    </source>
</evidence>
<proteinExistence type="predicted"/>
<keyword evidence="1" id="KW-0812">Transmembrane</keyword>
<keyword evidence="1" id="KW-0472">Membrane</keyword>
<protein>
    <submittedName>
        <fullName evidence="2">Uncharacterized protein</fullName>
    </submittedName>
</protein>
<keyword evidence="1" id="KW-1133">Transmembrane helix</keyword>
<reference evidence="2" key="1">
    <citation type="journal article" date="2020" name="Nature">
        <title>Giant virus diversity and host interactions through global metagenomics.</title>
        <authorList>
            <person name="Schulz F."/>
            <person name="Roux S."/>
            <person name="Paez-Espino D."/>
            <person name="Jungbluth S."/>
            <person name="Walsh D.A."/>
            <person name="Denef V.J."/>
            <person name="McMahon K.D."/>
            <person name="Konstantinidis K.T."/>
            <person name="Eloe-Fadrosh E.A."/>
            <person name="Kyrpides N.C."/>
            <person name="Woyke T."/>
        </authorList>
    </citation>
    <scope>NUCLEOTIDE SEQUENCE</scope>
    <source>
        <strain evidence="2">GVMAG-M-3300023179-138</strain>
    </source>
</reference>
<evidence type="ECO:0000313" key="2">
    <source>
        <dbReference type="EMBL" id="QHT24339.1"/>
    </source>
</evidence>
<dbReference type="EMBL" id="MN739744">
    <property type="protein sequence ID" value="QHT24339.1"/>
    <property type="molecule type" value="Genomic_DNA"/>
</dbReference>